<sequence length="227" mass="25033">MLYIVDTANVEKIRHCIEFFPIAGVTTNPTIISKEHTDFLGLIREIKAIIGSDRMFHIQVTGDTADKMMKEAEALRSIVGDDLYVKIPVSEEGLKATMALHAAGYHVTETAIFTQQQALMAAMAGADFVAPYVNRLDNIISDGVNVVAEIVELFTQYKLSTRVLAASFKTAEQVHKISLVGGHAVTVNPDILETLVYHPLTMYAIDDFKADWEGVYGKKTILDMIKG</sequence>
<dbReference type="GO" id="GO:0042182">
    <property type="term" value="P:ketone catabolic process"/>
    <property type="evidence" value="ECO:0007669"/>
    <property type="project" value="UniProtKB-ARBA"/>
</dbReference>
<dbReference type="SUPFAM" id="SSF51569">
    <property type="entry name" value="Aldolase"/>
    <property type="match status" value="1"/>
</dbReference>
<dbReference type="InterPro" id="IPR001585">
    <property type="entry name" value="TAL/FSA"/>
</dbReference>
<dbReference type="Gene3D" id="3.20.20.70">
    <property type="entry name" value="Aldolase class I"/>
    <property type="match status" value="1"/>
</dbReference>
<dbReference type="GO" id="GO:0016832">
    <property type="term" value="F:aldehyde-lyase activity"/>
    <property type="evidence" value="ECO:0007669"/>
    <property type="project" value="InterPro"/>
</dbReference>
<dbReference type="PANTHER" id="PTHR10683">
    <property type="entry name" value="TRANSALDOLASE"/>
    <property type="match status" value="1"/>
</dbReference>
<keyword evidence="3" id="KW-0704">Schiff base</keyword>
<protein>
    <submittedName>
        <fullName evidence="4">Fructose-6-phosphate aldolase</fullName>
        <ecNumber evidence="4">4.1.2.-</ecNumber>
    </submittedName>
</protein>
<dbReference type="GO" id="GO:0005737">
    <property type="term" value="C:cytoplasm"/>
    <property type="evidence" value="ECO:0007669"/>
    <property type="project" value="UniProtKB-SubCell"/>
</dbReference>
<dbReference type="CDD" id="cd00956">
    <property type="entry name" value="Transaldolase_FSA"/>
    <property type="match status" value="1"/>
</dbReference>
<dbReference type="EC" id="4.1.2.-" evidence="4"/>
<evidence type="ECO:0000313" key="5">
    <source>
        <dbReference type="Proteomes" id="UP001139365"/>
    </source>
</evidence>
<evidence type="ECO:0000256" key="3">
    <source>
        <dbReference type="ARBA" id="ARBA00023270"/>
    </source>
</evidence>
<dbReference type="GO" id="GO:0005975">
    <property type="term" value="P:carbohydrate metabolic process"/>
    <property type="evidence" value="ECO:0007669"/>
    <property type="project" value="InterPro"/>
</dbReference>
<dbReference type="FunFam" id="3.20.20.70:FF:000018">
    <property type="entry name" value="Probable transaldolase"/>
    <property type="match status" value="1"/>
</dbReference>
<dbReference type="NCBIfam" id="NF009299">
    <property type="entry name" value="PRK12656.1"/>
    <property type="match status" value="1"/>
</dbReference>
<evidence type="ECO:0000256" key="1">
    <source>
        <dbReference type="ARBA" id="ARBA00004496"/>
    </source>
</evidence>
<comment type="caution">
    <text evidence="4">The sequence shown here is derived from an EMBL/GenBank/DDBJ whole genome shotgun (WGS) entry which is preliminary data.</text>
</comment>
<keyword evidence="4" id="KW-0456">Lyase</keyword>
<dbReference type="PROSITE" id="PS01054">
    <property type="entry name" value="TRANSALDOLASE_1"/>
    <property type="match status" value="1"/>
</dbReference>
<name>A0AAE3JZV7_9BACT</name>
<dbReference type="InterPro" id="IPR013785">
    <property type="entry name" value="Aldolase_TIM"/>
</dbReference>
<dbReference type="EMBL" id="JALEMU010000057">
    <property type="protein sequence ID" value="MCI5755342.1"/>
    <property type="molecule type" value="Genomic_DNA"/>
</dbReference>
<organism evidence="4 5">
    <name type="scientific">Candidatus Colimorpha enterica</name>
    <dbReference type="NCBI Taxonomy" id="3083063"/>
    <lineage>
        <taxon>Bacteria</taxon>
        <taxon>Pseudomonadati</taxon>
        <taxon>Bacteroidota</taxon>
        <taxon>Bacteroidia</taxon>
        <taxon>Bacteroidales</taxon>
        <taxon>Candidatus Colimorpha</taxon>
    </lineage>
</organism>
<proteinExistence type="predicted"/>
<evidence type="ECO:0000256" key="2">
    <source>
        <dbReference type="ARBA" id="ARBA00022490"/>
    </source>
</evidence>
<dbReference type="Proteomes" id="UP001139365">
    <property type="component" value="Unassembled WGS sequence"/>
</dbReference>
<dbReference type="AlphaFoldDB" id="A0AAE3JZV7"/>
<accession>A0AAE3JZV7</accession>
<gene>
    <name evidence="4" type="ORF">MR241_03500</name>
</gene>
<keyword evidence="2" id="KW-0963">Cytoplasm</keyword>
<evidence type="ECO:0000313" key="4">
    <source>
        <dbReference type="EMBL" id="MCI5755342.1"/>
    </source>
</evidence>
<dbReference type="InterPro" id="IPR033919">
    <property type="entry name" value="TSA/FSA_arc/bac"/>
</dbReference>
<comment type="subcellular location">
    <subcellularLocation>
        <location evidence="1">Cytoplasm</location>
    </subcellularLocation>
</comment>
<dbReference type="InterPro" id="IPR018225">
    <property type="entry name" value="Transaldolase_AS"/>
</dbReference>
<reference evidence="4 5" key="1">
    <citation type="submission" date="2022-03" db="EMBL/GenBank/DDBJ databases">
        <title>Metagenome-assembled genomes from swine fecal metagenomes.</title>
        <authorList>
            <person name="Holman D.B."/>
            <person name="Kommadath A."/>
        </authorList>
    </citation>
    <scope>NUCLEOTIDE SEQUENCE [LARGE SCALE GENOMIC DNA]</scope>
    <source>
        <strain evidence="4">SUG147</strain>
    </source>
</reference>
<dbReference type="Pfam" id="PF00923">
    <property type="entry name" value="TAL_FSA"/>
    <property type="match status" value="1"/>
</dbReference>
<dbReference type="PANTHER" id="PTHR10683:SF36">
    <property type="entry name" value="TRANSALDOLASE"/>
    <property type="match status" value="1"/>
</dbReference>